<dbReference type="InterPro" id="IPR050706">
    <property type="entry name" value="Cyclic-di-GMP_PDE-like"/>
</dbReference>
<feature type="transmembrane region" description="Helical" evidence="1">
    <location>
        <begin position="357"/>
        <end position="376"/>
    </location>
</feature>
<dbReference type="Pfam" id="PF00990">
    <property type="entry name" value="GGDEF"/>
    <property type="match status" value="1"/>
</dbReference>
<proteinExistence type="predicted"/>
<dbReference type="Pfam" id="PF07696">
    <property type="entry name" value="7TMR-DISMED2"/>
    <property type="match status" value="1"/>
</dbReference>
<dbReference type="SUPFAM" id="SSF141868">
    <property type="entry name" value="EAL domain-like"/>
    <property type="match status" value="1"/>
</dbReference>
<feature type="domain" description="EAL" evidence="3">
    <location>
        <begin position="569"/>
        <end position="822"/>
    </location>
</feature>
<sequence length="827" mass="95105">MLRFLLSLLCVLLSFSVNGFDIPDTDGSFNHQPLPTWVETALKTPEEALLQDYKTQAYPSSISFSNSAFWHKLSFPEIKSDSSKVLYLKISNYMIDNLNFYLFYDTELIQEWIRGDAQNWNTPNLYDGIWIPIRLSTEKPTHLLIRRQSDGPILFPISFYDESNVEQGKKQQLAFWVIAFTSLTILLIYNIVIYSLTRVSAFIYYVSFNAGLIVSLGLILGFGRWFLPNETLFQWFALHLLTLHTILIWGVYRFSLLFLNLKIHHPIFWEHRFKIDGTLFSFVLLSYFLTESSMAPIFLFLQIIVSALCAYWAFYTKSTNTLATQLYIFSWGVLLVGALVGSAIYWNLIPYNGYTEYLFLLSSIVQLLGFSFAFSARVRQSDNDRHLHSLIDSMTGLPNRQFFLSQLDPIFTKAQQDNRTISLILIRLADHHSLSQAVGPGNADHAAGQAFLSINKSLMALNDVETFDWIERSKIKLIRVSSSNCIFLTSSDDTDSLLKKLMPTLEKSVWFDDLEFKHSVNIGVAQYPLDADNVEKLFQNAQLAAEANQQSHDDWTRYDRKLKSDHKHQLNILSLLNRDLKNKKLSFHVQPQVHLMSRSIVGAEILLRWNNHELGYVSPALFIPLAEKAGLILKITQYIIQEVFLWISQNPNLIKDRHISINISAKDLLQVDFSQKIIAIKKHYEIPAHNIILEVTETSIFEDNEVFRVNLSLLRAHGFKFSIDDFGTGYSSMHNVIALEPIEIKLDRMFVQDIDKSKINHVLSDCIIDLCIKTHAQSTAEGIETIEEMQTLIDLNCQVGQGYFFHRPMLPEHYLKLLNDEDCLAIP</sequence>
<evidence type="ECO:0000259" key="3">
    <source>
        <dbReference type="PROSITE" id="PS50883"/>
    </source>
</evidence>
<reference evidence="4" key="1">
    <citation type="submission" date="2022-12" db="EMBL/GenBank/DDBJ databases">
        <title>Marinomonas 15G1-11 sp. nov, isolated from marine algae.</title>
        <authorList>
            <person name="Butt M."/>
            <person name="Choi D.G."/>
            <person name="Kim J.M."/>
            <person name="Lee J.K."/>
            <person name="Baek J.H."/>
            <person name="Jeon C.O."/>
        </authorList>
    </citation>
    <scope>NUCLEOTIDE SEQUENCE</scope>
    <source>
        <strain evidence="4">15G1-11</strain>
    </source>
</reference>
<evidence type="ECO:0000256" key="2">
    <source>
        <dbReference type="SAM" id="SignalP"/>
    </source>
</evidence>
<name>A0ABT4JSR6_9GAMM</name>
<keyword evidence="1" id="KW-0472">Membrane</keyword>
<dbReference type="EMBL" id="JAPUBN010000013">
    <property type="protein sequence ID" value="MCZ2721291.1"/>
    <property type="molecule type" value="Genomic_DNA"/>
</dbReference>
<protein>
    <submittedName>
        <fullName evidence="4">EAL domain-containing protein</fullName>
    </submittedName>
</protein>
<evidence type="ECO:0000313" key="5">
    <source>
        <dbReference type="Proteomes" id="UP001149719"/>
    </source>
</evidence>
<dbReference type="SUPFAM" id="SSF55073">
    <property type="entry name" value="Nucleotide cyclase"/>
    <property type="match status" value="1"/>
</dbReference>
<dbReference type="InterPro" id="IPR011622">
    <property type="entry name" value="7TMR_DISM_rcpt_extracell_dom2"/>
</dbReference>
<dbReference type="InterPro" id="IPR035919">
    <property type="entry name" value="EAL_sf"/>
</dbReference>
<dbReference type="Gene3D" id="3.20.20.450">
    <property type="entry name" value="EAL domain"/>
    <property type="match status" value="1"/>
</dbReference>
<dbReference type="InterPro" id="IPR001633">
    <property type="entry name" value="EAL_dom"/>
</dbReference>
<comment type="caution">
    <text evidence="4">The sequence shown here is derived from an EMBL/GenBank/DDBJ whole genome shotgun (WGS) entry which is preliminary data.</text>
</comment>
<dbReference type="PANTHER" id="PTHR33121:SF70">
    <property type="entry name" value="SIGNALING PROTEIN YKOW"/>
    <property type="match status" value="1"/>
</dbReference>
<dbReference type="InterPro" id="IPR043128">
    <property type="entry name" value="Rev_trsase/Diguanyl_cyclase"/>
</dbReference>
<evidence type="ECO:0000256" key="1">
    <source>
        <dbReference type="SAM" id="Phobius"/>
    </source>
</evidence>
<dbReference type="Gene3D" id="2.60.40.2380">
    <property type="match status" value="1"/>
</dbReference>
<feature type="transmembrane region" description="Helical" evidence="1">
    <location>
        <begin position="173"/>
        <end position="196"/>
    </location>
</feature>
<dbReference type="RefSeq" id="WP_269123945.1">
    <property type="nucleotide sequence ID" value="NZ_JAPUBN010000013.1"/>
</dbReference>
<organism evidence="4 5">
    <name type="scientific">Marinomonas phaeophyticola</name>
    <dbReference type="NCBI Taxonomy" id="3004091"/>
    <lineage>
        <taxon>Bacteria</taxon>
        <taxon>Pseudomonadati</taxon>
        <taxon>Pseudomonadota</taxon>
        <taxon>Gammaproteobacteria</taxon>
        <taxon>Oceanospirillales</taxon>
        <taxon>Oceanospirillaceae</taxon>
        <taxon>Marinomonas</taxon>
    </lineage>
</organism>
<keyword evidence="2" id="KW-0732">Signal</keyword>
<dbReference type="InterPro" id="IPR011623">
    <property type="entry name" value="7TMR_DISM_rcpt_extracell_dom1"/>
</dbReference>
<feature type="signal peptide" evidence="2">
    <location>
        <begin position="1"/>
        <end position="19"/>
    </location>
</feature>
<accession>A0ABT4JSR6</accession>
<feature type="transmembrane region" description="Helical" evidence="1">
    <location>
        <begin position="295"/>
        <end position="314"/>
    </location>
</feature>
<feature type="chain" id="PRO_5046232686" evidence="2">
    <location>
        <begin position="20"/>
        <end position="827"/>
    </location>
</feature>
<feature type="transmembrane region" description="Helical" evidence="1">
    <location>
        <begin position="203"/>
        <end position="226"/>
    </location>
</feature>
<keyword evidence="1" id="KW-0812">Transmembrane</keyword>
<dbReference type="Pfam" id="PF07695">
    <property type="entry name" value="7TMR-DISM_7TM"/>
    <property type="match status" value="1"/>
</dbReference>
<dbReference type="Gene3D" id="3.30.70.270">
    <property type="match status" value="1"/>
</dbReference>
<dbReference type="SMART" id="SM00267">
    <property type="entry name" value="GGDEF"/>
    <property type="match status" value="1"/>
</dbReference>
<feature type="transmembrane region" description="Helical" evidence="1">
    <location>
        <begin position="326"/>
        <end position="345"/>
    </location>
</feature>
<dbReference type="SMART" id="SM00052">
    <property type="entry name" value="EAL"/>
    <property type="match status" value="1"/>
</dbReference>
<feature type="transmembrane region" description="Helical" evidence="1">
    <location>
        <begin position="232"/>
        <end position="252"/>
    </location>
</feature>
<dbReference type="PANTHER" id="PTHR33121">
    <property type="entry name" value="CYCLIC DI-GMP PHOSPHODIESTERASE PDEF"/>
    <property type="match status" value="1"/>
</dbReference>
<dbReference type="Proteomes" id="UP001149719">
    <property type="component" value="Unassembled WGS sequence"/>
</dbReference>
<keyword evidence="5" id="KW-1185">Reference proteome</keyword>
<evidence type="ECO:0000313" key="4">
    <source>
        <dbReference type="EMBL" id="MCZ2721291.1"/>
    </source>
</evidence>
<dbReference type="InterPro" id="IPR000160">
    <property type="entry name" value="GGDEF_dom"/>
</dbReference>
<dbReference type="PROSITE" id="PS50883">
    <property type="entry name" value="EAL"/>
    <property type="match status" value="1"/>
</dbReference>
<gene>
    <name evidence="4" type="ORF">O1D97_06435</name>
</gene>
<dbReference type="CDD" id="cd01948">
    <property type="entry name" value="EAL"/>
    <property type="match status" value="1"/>
</dbReference>
<keyword evidence="1" id="KW-1133">Transmembrane helix</keyword>
<dbReference type="Pfam" id="PF00563">
    <property type="entry name" value="EAL"/>
    <property type="match status" value="1"/>
</dbReference>
<dbReference type="InterPro" id="IPR029787">
    <property type="entry name" value="Nucleotide_cyclase"/>
</dbReference>